<keyword evidence="4" id="KW-1185">Reference proteome</keyword>
<feature type="compositionally biased region" description="Low complexity" evidence="1">
    <location>
        <begin position="234"/>
        <end position="248"/>
    </location>
</feature>
<dbReference type="PROSITE" id="PS50195">
    <property type="entry name" value="PX"/>
    <property type="match status" value="1"/>
</dbReference>
<dbReference type="GO" id="GO:0035091">
    <property type="term" value="F:phosphatidylinositol binding"/>
    <property type="evidence" value="ECO:0007669"/>
    <property type="project" value="InterPro"/>
</dbReference>
<dbReference type="InterPro" id="IPR036871">
    <property type="entry name" value="PX_dom_sf"/>
</dbReference>
<organism evidence="3 4">
    <name type="scientific">Psilocybe cf. subviscida</name>
    <dbReference type="NCBI Taxonomy" id="2480587"/>
    <lineage>
        <taxon>Eukaryota</taxon>
        <taxon>Fungi</taxon>
        <taxon>Dikarya</taxon>
        <taxon>Basidiomycota</taxon>
        <taxon>Agaricomycotina</taxon>
        <taxon>Agaricomycetes</taxon>
        <taxon>Agaricomycetidae</taxon>
        <taxon>Agaricales</taxon>
        <taxon>Agaricineae</taxon>
        <taxon>Strophariaceae</taxon>
        <taxon>Psilocybe</taxon>
    </lineage>
</organism>
<dbReference type="AlphaFoldDB" id="A0A8H5F7Q5"/>
<feature type="compositionally biased region" description="Low complexity" evidence="1">
    <location>
        <begin position="317"/>
        <end position="344"/>
    </location>
</feature>
<feature type="region of interest" description="Disordered" evidence="1">
    <location>
        <begin position="380"/>
        <end position="401"/>
    </location>
</feature>
<reference evidence="3 4" key="1">
    <citation type="journal article" date="2020" name="ISME J.">
        <title>Uncovering the hidden diversity of litter-decomposition mechanisms in mushroom-forming fungi.</title>
        <authorList>
            <person name="Floudas D."/>
            <person name="Bentzer J."/>
            <person name="Ahren D."/>
            <person name="Johansson T."/>
            <person name="Persson P."/>
            <person name="Tunlid A."/>
        </authorList>
    </citation>
    <scope>NUCLEOTIDE SEQUENCE [LARGE SCALE GENOMIC DNA]</scope>
    <source>
        <strain evidence="3 4">CBS 101986</strain>
    </source>
</reference>
<dbReference type="InterPro" id="IPR001683">
    <property type="entry name" value="PX_dom"/>
</dbReference>
<feature type="region of interest" description="Disordered" evidence="1">
    <location>
        <begin position="1"/>
        <end position="21"/>
    </location>
</feature>
<feature type="domain" description="PX" evidence="2">
    <location>
        <begin position="1"/>
        <end position="205"/>
    </location>
</feature>
<feature type="region of interest" description="Disordered" evidence="1">
    <location>
        <begin position="591"/>
        <end position="614"/>
    </location>
</feature>
<evidence type="ECO:0000259" key="2">
    <source>
        <dbReference type="PROSITE" id="PS50195"/>
    </source>
</evidence>
<evidence type="ECO:0000313" key="3">
    <source>
        <dbReference type="EMBL" id="KAF5326890.1"/>
    </source>
</evidence>
<dbReference type="Proteomes" id="UP000567179">
    <property type="component" value="Unassembled WGS sequence"/>
</dbReference>
<gene>
    <name evidence="3" type="ORF">D9619_004418</name>
</gene>
<accession>A0A8H5F7Q5</accession>
<evidence type="ECO:0000313" key="4">
    <source>
        <dbReference type="Proteomes" id="UP000567179"/>
    </source>
</evidence>
<feature type="compositionally biased region" description="Low complexity" evidence="1">
    <location>
        <begin position="709"/>
        <end position="725"/>
    </location>
</feature>
<proteinExistence type="predicted"/>
<feature type="compositionally biased region" description="Polar residues" evidence="1">
    <location>
        <begin position="285"/>
        <end position="302"/>
    </location>
</feature>
<comment type="caution">
    <text evidence="3">The sequence shown here is derived from an EMBL/GenBank/DDBJ whole genome shotgun (WGS) entry which is preliminary data.</text>
</comment>
<sequence length="758" mass="83540">MLLGEQNASHVAGDNNPSANYKRAVMRAPPSRFMVEFLPTTKTNGAYHHGMHISPAITSDSASVSTRSSGVEYDIYRRWEDFLWFQDILEQEYTRAAREKKTRLQQGKGVKGFNGMYKQDMASSWESLPPGPDPNAVAQDIHTYLPTLTKKGTLFRASQATIDGRQKEITNLIETLFSQNMPALIQEIRESAVVTDFFALWRRDYDHMDRTPKYERNSVTSSVFSSYFSESTTSLATRSSRSSRSSTSNDTINPRSNPPTPAKSLSARSRVYTNERPRSISSSSDITETTRYPQSRRSSGGSVDTLEPMQNRRRRPVSSASSDSSMSVQSDGSSDSSSASVTSPSIAEEAPYVFGHNPHLSNDRPHSVLEVLPEERDMLSKTSGCPAVLPRRSRVSPNERRANRMTQVMCAPPTTARPVSRVRESWQTVTSMDSRADQIMEGLGFSLPNPIKDNKFRQSMASISTFMTTDSADAIIRRDGSDAHYDADADADDTRTLSSVPRSSTALTLSDFEIYSECDEEDDVFSTNDTASMLDRRSFLDARSILEGFPRPTSYLPESHRSTTSTDNYSDRAETPTGYQYLQSLRINNSADSAELPPSPTGTTFSDSTFDGPPSPTSTVFTSFTGYSACTTSSSLSPGGLSLKVAYNSTIILLRVTREISLAEMRHRLYNKFVGQEGVPLDREFGLAFAANSPLSPVKERTRKVSAMSAKSDGSDGSTTTTATTNADLQPITSEAQWRQIVSTFSGGKMSLRVTDAS</sequence>
<feature type="region of interest" description="Disordered" evidence="1">
    <location>
        <begin position="234"/>
        <end position="344"/>
    </location>
</feature>
<dbReference type="Gene3D" id="3.30.1520.10">
    <property type="entry name" value="Phox-like domain"/>
    <property type="match status" value="1"/>
</dbReference>
<name>A0A8H5F7Q5_9AGAR</name>
<dbReference type="OrthoDB" id="3244370at2759"/>
<dbReference type="EMBL" id="JAACJJ010000014">
    <property type="protein sequence ID" value="KAF5326890.1"/>
    <property type="molecule type" value="Genomic_DNA"/>
</dbReference>
<evidence type="ECO:0000256" key="1">
    <source>
        <dbReference type="SAM" id="MobiDB-lite"/>
    </source>
</evidence>
<feature type="region of interest" description="Disordered" evidence="1">
    <location>
        <begin position="700"/>
        <end position="730"/>
    </location>
</feature>
<feature type="region of interest" description="Disordered" evidence="1">
    <location>
        <begin position="550"/>
        <end position="575"/>
    </location>
</feature>
<protein>
    <recommendedName>
        <fullName evidence="2">PX domain-containing protein</fullName>
    </recommendedName>
</protein>